<evidence type="ECO:0000256" key="5">
    <source>
        <dbReference type="SAM" id="MobiDB-lite"/>
    </source>
</evidence>
<keyword evidence="2" id="KW-0227">DNA damage</keyword>
<dbReference type="InterPro" id="IPR013882">
    <property type="entry name" value="Ctp1_C"/>
</dbReference>
<keyword evidence="4" id="KW-0175">Coiled coil</keyword>
<dbReference type="Proteomes" id="UP000807342">
    <property type="component" value="Unassembled WGS sequence"/>
</dbReference>
<feature type="compositionally biased region" description="Polar residues" evidence="5">
    <location>
        <begin position="247"/>
        <end position="272"/>
    </location>
</feature>
<reference evidence="7" key="1">
    <citation type="submission" date="2020-11" db="EMBL/GenBank/DDBJ databases">
        <authorList>
            <consortium name="DOE Joint Genome Institute"/>
            <person name="Ahrendt S."/>
            <person name="Riley R."/>
            <person name="Andreopoulos W."/>
            <person name="Labutti K."/>
            <person name="Pangilinan J."/>
            <person name="Ruiz-Duenas F.J."/>
            <person name="Barrasa J.M."/>
            <person name="Sanchez-Garcia M."/>
            <person name="Camarero S."/>
            <person name="Miyauchi S."/>
            <person name="Serrano A."/>
            <person name="Linde D."/>
            <person name="Babiker R."/>
            <person name="Drula E."/>
            <person name="Ayuso-Fernandez I."/>
            <person name="Pacheco R."/>
            <person name="Padilla G."/>
            <person name="Ferreira P."/>
            <person name="Barriuso J."/>
            <person name="Kellner H."/>
            <person name="Castanera R."/>
            <person name="Alfaro M."/>
            <person name="Ramirez L."/>
            <person name="Pisabarro A.G."/>
            <person name="Kuo A."/>
            <person name="Tritt A."/>
            <person name="Lipzen A."/>
            <person name="He G."/>
            <person name="Yan M."/>
            <person name="Ng V."/>
            <person name="Cullen D."/>
            <person name="Martin F."/>
            <person name="Rosso M.-N."/>
            <person name="Henrissat B."/>
            <person name="Hibbett D."/>
            <person name="Martinez A.T."/>
            <person name="Grigoriev I.V."/>
        </authorList>
    </citation>
    <scope>NUCLEOTIDE SEQUENCE</scope>
    <source>
        <strain evidence="7">MF-IS2</strain>
    </source>
</reference>
<dbReference type="Pfam" id="PF08573">
    <property type="entry name" value="SAE2"/>
    <property type="match status" value="1"/>
</dbReference>
<dbReference type="GO" id="GO:0005634">
    <property type="term" value="C:nucleus"/>
    <property type="evidence" value="ECO:0007669"/>
    <property type="project" value="UniProtKB-SubCell"/>
</dbReference>
<dbReference type="PANTHER" id="PTHR15107">
    <property type="entry name" value="RETINOBLASTOMA BINDING PROTEIN 8"/>
    <property type="match status" value="1"/>
</dbReference>
<dbReference type="EMBL" id="MU151422">
    <property type="protein sequence ID" value="KAF9443916.1"/>
    <property type="molecule type" value="Genomic_DNA"/>
</dbReference>
<feature type="region of interest" description="Disordered" evidence="5">
    <location>
        <begin position="338"/>
        <end position="368"/>
    </location>
</feature>
<feature type="region of interest" description="Disordered" evidence="5">
    <location>
        <begin position="556"/>
        <end position="641"/>
    </location>
</feature>
<dbReference type="GO" id="GO:0010792">
    <property type="term" value="P:DNA double-strand break processing involved in repair via single-strand annealing"/>
    <property type="evidence" value="ECO:0007669"/>
    <property type="project" value="TreeGrafter"/>
</dbReference>
<proteinExistence type="predicted"/>
<feature type="region of interest" description="Disordered" evidence="5">
    <location>
        <begin position="245"/>
        <end position="272"/>
    </location>
</feature>
<dbReference type="GO" id="GO:0003684">
    <property type="term" value="F:damaged DNA binding"/>
    <property type="evidence" value="ECO:0007669"/>
    <property type="project" value="TreeGrafter"/>
</dbReference>
<evidence type="ECO:0000259" key="6">
    <source>
        <dbReference type="Pfam" id="PF08573"/>
    </source>
</evidence>
<organism evidence="7 8">
    <name type="scientific">Macrolepiota fuliginosa MF-IS2</name>
    <dbReference type="NCBI Taxonomy" id="1400762"/>
    <lineage>
        <taxon>Eukaryota</taxon>
        <taxon>Fungi</taxon>
        <taxon>Dikarya</taxon>
        <taxon>Basidiomycota</taxon>
        <taxon>Agaricomycotina</taxon>
        <taxon>Agaricomycetes</taxon>
        <taxon>Agaricomycetidae</taxon>
        <taxon>Agaricales</taxon>
        <taxon>Agaricineae</taxon>
        <taxon>Agaricaceae</taxon>
        <taxon>Macrolepiota</taxon>
    </lineage>
</organism>
<evidence type="ECO:0000256" key="2">
    <source>
        <dbReference type="ARBA" id="ARBA00022763"/>
    </source>
</evidence>
<keyword evidence="3" id="KW-0539">Nucleus</keyword>
<dbReference type="PANTHER" id="PTHR15107:SF0">
    <property type="entry name" value="DNA ENDONUCLEASE ACTIVATOR CTP1 C-TERMINAL DOMAIN-CONTAINING PROTEIN"/>
    <property type="match status" value="1"/>
</dbReference>
<evidence type="ECO:0000313" key="8">
    <source>
        <dbReference type="Proteomes" id="UP000807342"/>
    </source>
</evidence>
<comment type="caution">
    <text evidence="7">The sequence shown here is derived from an EMBL/GenBank/DDBJ whole genome shotgun (WGS) entry which is preliminary data.</text>
</comment>
<feature type="coiled-coil region" evidence="4">
    <location>
        <begin position="95"/>
        <end position="129"/>
    </location>
</feature>
<evidence type="ECO:0000256" key="4">
    <source>
        <dbReference type="SAM" id="Coils"/>
    </source>
</evidence>
<dbReference type="InterPro" id="IPR033316">
    <property type="entry name" value="RBBP8-like"/>
</dbReference>
<feature type="coiled-coil region" evidence="4">
    <location>
        <begin position="18"/>
        <end position="52"/>
    </location>
</feature>
<accession>A0A9P6BXE0</accession>
<protein>
    <recommendedName>
        <fullName evidence="6">DNA endonuclease activator Ctp1 C-terminal domain-containing protein</fullName>
    </recommendedName>
</protein>
<evidence type="ECO:0000256" key="3">
    <source>
        <dbReference type="ARBA" id="ARBA00023242"/>
    </source>
</evidence>
<gene>
    <name evidence="7" type="ORF">P691DRAFT_778588</name>
</gene>
<feature type="compositionally biased region" description="Basic and acidic residues" evidence="5">
    <location>
        <begin position="591"/>
        <end position="615"/>
    </location>
</feature>
<comment type="subcellular location">
    <subcellularLocation>
        <location evidence="1">Nucleus</location>
    </subcellularLocation>
</comment>
<sequence>MTTTFSSAQMRDRDKLLEEKHKKELEAVERKVERLRRACDNAEKEIFNLRNQGSQLAQSLGFFDIGEAQRALDVSDYESTFRQAFERVQILGDEVRVERREKELFQARCQELEEQLAGSRQRSSASEKAEKRLQAELRDMSQQFDSIKSSMERAAQWYKRDRRLWFKIYHWLCLEPVSKKGKQIQEMDFDRLQDKTSQRRREVLREFGPALTELLGIDVPALEEAMRDAEDATDVVATNDKDADPFFTQNARGTEQNSSTVVGTPLSSDSNSKLRLASNRQPLSPLPITNFVKQETIEMPKPFRVYEAIIPSNSSDTEDDSQAPSQSFQVPLLPPMVSAQGIAGSSDTEDDSQAPNFFMSSPDHPPITSPFSAIKPVVKRFMQPTLPSRPAIDHTRRCIEIGTSGLRFHIKPEPEDDSSILLDERPAKKPRVSLDSIIKTPQATKPNLSPRRRVLSTGQVMKDRKRYEDENTPVGKAMSTVRIAGQTRLDEYAIYKGRGRYGKEKETTKTINALFTINPERNGGANHQYEEVVRDKEGRIRMDAGDCEECRDWYASIGPMPPRDRGPLWRSPSTTPIRPCKHHGAGTASSSHDHDDRERSPSPLDRRQEDIETHKKQISRHRQNWARAKTPPGYWNIGFPDTQETNEINRRAEEMHQQKLRQVEREADRGKWIRR</sequence>
<name>A0A9P6BXE0_9AGAR</name>
<feature type="region of interest" description="Disordered" evidence="5">
    <location>
        <begin position="654"/>
        <end position="675"/>
    </location>
</feature>
<feature type="domain" description="DNA endonuclease activator Ctp1 C-terminal" evidence="6">
    <location>
        <begin position="528"/>
        <end position="644"/>
    </location>
</feature>
<evidence type="ECO:0000256" key="1">
    <source>
        <dbReference type="ARBA" id="ARBA00004123"/>
    </source>
</evidence>
<dbReference type="AlphaFoldDB" id="A0A9P6BXE0"/>
<dbReference type="OrthoDB" id="5801062at2759"/>
<feature type="region of interest" description="Disordered" evidence="5">
    <location>
        <begin position="313"/>
        <end position="332"/>
    </location>
</feature>
<evidence type="ECO:0000313" key="7">
    <source>
        <dbReference type="EMBL" id="KAF9443916.1"/>
    </source>
</evidence>
<keyword evidence="8" id="KW-1185">Reference proteome</keyword>